<sequence length="118" mass="12592">MNAPALRLVTVHPALRLFDLLTGDMPAELAEGALCGFDPELHTGPDAFTGESADEQAAREQVAREVCGECPARVACLRRALRIRPETGVWAGFTAAELSDLAERLDIFGSTQDRAGVA</sequence>
<gene>
    <name evidence="2" type="ORF">BJ992_004769</name>
</gene>
<dbReference type="PROSITE" id="PS51674">
    <property type="entry name" value="4FE4S_WBL"/>
    <property type="match status" value="1"/>
</dbReference>
<dbReference type="RefSeq" id="WP_184984579.1">
    <property type="nucleotide sequence ID" value="NZ_BAAALO010000003.1"/>
</dbReference>
<reference evidence="2 3" key="1">
    <citation type="submission" date="2020-08" db="EMBL/GenBank/DDBJ databases">
        <title>Sequencing the genomes of 1000 actinobacteria strains.</title>
        <authorList>
            <person name="Klenk H.-P."/>
        </authorList>
    </citation>
    <scope>NUCLEOTIDE SEQUENCE [LARGE SCALE GENOMIC DNA]</scope>
    <source>
        <strain evidence="2 3">DSM 44936</strain>
    </source>
</reference>
<comment type="caution">
    <text evidence="2">The sequence shown here is derived from an EMBL/GenBank/DDBJ whole genome shotgun (WGS) entry which is preliminary data.</text>
</comment>
<protein>
    <recommendedName>
        <fullName evidence="1">4Fe-4S Wbl-type domain-containing protein</fullName>
    </recommendedName>
</protein>
<organism evidence="2 3">
    <name type="scientific">Sphaerisporangium rubeum</name>
    <dbReference type="NCBI Taxonomy" id="321317"/>
    <lineage>
        <taxon>Bacteria</taxon>
        <taxon>Bacillati</taxon>
        <taxon>Actinomycetota</taxon>
        <taxon>Actinomycetes</taxon>
        <taxon>Streptosporangiales</taxon>
        <taxon>Streptosporangiaceae</taxon>
        <taxon>Sphaerisporangium</taxon>
    </lineage>
</organism>
<dbReference type="AlphaFoldDB" id="A0A7X0M812"/>
<evidence type="ECO:0000313" key="2">
    <source>
        <dbReference type="EMBL" id="MBB6475338.1"/>
    </source>
</evidence>
<evidence type="ECO:0000313" key="3">
    <source>
        <dbReference type="Proteomes" id="UP000555564"/>
    </source>
</evidence>
<keyword evidence="3" id="KW-1185">Reference proteome</keyword>
<feature type="domain" description="4Fe-4S Wbl-type" evidence="1">
    <location>
        <begin position="34"/>
        <end position="100"/>
    </location>
</feature>
<dbReference type="InterPro" id="IPR034768">
    <property type="entry name" value="4FE4S_WBL"/>
</dbReference>
<dbReference type="Proteomes" id="UP000555564">
    <property type="component" value="Unassembled WGS sequence"/>
</dbReference>
<name>A0A7X0M812_9ACTN</name>
<evidence type="ECO:0000259" key="1">
    <source>
        <dbReference type="PROSITE" id="PS51674"/>
    </source>
</evidence>
<accession>A0A7X0M812</accession>
<dbReference type="EMBL" id="JACHIU010000001">
    <property type="protein sequence ID" value="MBB6475338.1"/>
    <property type="molecule type" value="Genomic_DNA"/>
</dbReference>
<dbReference type="Pfam" id="PF02467">
    <property type="entry name" value="Whib"/>
    <property type="match status" value="1"/>
</dbReference>
<proteinExistence type="predicted"/>